<dbReference type="OrthoDB" id="150993at2"/>
<name>A0A4U1JIQ5_9BACT</name>
<gene>
    <name evidence="1" type="ORF">E8A74_02115</name>
</gene>
<comment type="caution">
    <text evidence="1">The sequence shown here is derived from an EMBL/GenBank/DDBJ whole genome shotgun (WGS) entry which is preliminary data.</text>
</comment>
<sequence length="247" mass="27364">MSPTMIDRLSPAERPPGRPAGFQRWRTLLFLHWEVPAEAITRLLPPELSVDTFEGKAWVGVVPFTMRDVAPRWSPSVPGVSHFHELNVRTYVHLRGKDPGVWFFSLDAAASIAVAVARAGWHLPYHRASMTLDIAGNTVDYRSKRIFPGPTPAEFEARYHIGDSIGSAKPGTLTHFFAERYILYARTRSGLSLGRVHHVPYPLHEVKVESWRDGMVAAAGLPAPAGEPLALYSPGVDVDVYKLVPVV</sequence>
<dbReference type="Proteomes" id="UP000309215">
    <property type="component" value="Unassembled WGS sequence"/>
</dbReference>
<dbReference type="SUPFAM" id="SSF160104">
    <property type="entry name" value="Acetoacetate decarboxylase-like"/>
    <property type="match status" value="1"/>
</dbReference>
<dbReference type="EMBL" id="SSMQ01000002">
    <property type="protein sequence ID" value="TKD12571.1"/>
    <property type="molecule type" value="Genomic_DNA"/>
</dbReference>
<protein>
    <submittedName>
        <fullName evidence="1">DUF2071 domain-containing protein</fullName>
    </submittedName>
</protein>
<accession>A0A4U1JIQ5</accession>
<reference evidence="1 2" key="1">
    <citation type="submission" date="2019-04" db="EMBL/GenBank/DDBJ databases">
        <authorList>
            <person name="Li Y."/>
            <person name="Wang J."/>
        </authorList>
    </citation>
    <scope>NUCLEOTIDE SEQUENCE [LARGE SCALE GENOMIC DNA]</scope>
    <source>
        <strain evidence="1 2">DSM 14668</strain>
    </source>
</reference>
<evidence type="ECO:0000313" key="2">
    <source>
        <dbReference type="Proteomes" id="UP000309215"/>
    </source>
</evidence>
<organism evidence="1 2">
    <name type="scientific">Polyangium fumosum</name>
    <dbReference type="NCBI Taxonomy" id="889272"/>
    <lineage>
        <taxon>Bacteria</taxon>
        <taxon>Pseudomonadati</taxon>
        <taxon>Myxococcota</taxon>
        <taxon>Polyangia</taxon>
        <taxon>Polyangiales</taxon>
        <taxon>Polyangiaceae</taxon>
        <taxon>Polyangium</taxon>
    </lineage>
</organism>
<dbReference type="AlphaFoldDB" id="A0A4U1JIQ5"/>
<dbReference type="Gene3D" id="2.40.400.10">
    <property type="entry name" value="Acetoacetate decarboxylase-like"/>
    <property type="match status" value="1"/>
</dbReference>
<dbReference type="PANTHER" id="PTHR39186">
    <property type="entry name" value="DUF2071 FAMILY PROTEIN"/>
    <property type="match status" value="1"/>
</dbReference>
<keyword evidence="2" id="KW-1185">Reference proteome</keyword>
<evidence type="ECO:0000313" key="1">
    <source>
        <dbReference type="EMBL" id="TKD12571.1"/>
    </source>
</evidence>
<dbReference type="InterPro" id="IPR023375">
    <property type="entry name" value="ADC_dom_sf"/>
</dbReference>
<dbReference type="Pfam" id="PF09844">
    <property type="entry name" value="DUF2071"/>
    <property type="match status" value="1"/>
</dbReference>
<dbReference type="InterPro" id="IPR018644">
    <property type="entry name" value="DUF2071"/>
</dbReference>
<dbReference type="PANTHER" id="PTHR39186:SF1">
    <property type="entry name" value="DUF2071 DOMAIN-CONTAINING PROTEIN"/>
    <property type="match status" value="1"/>
</dbReference>
<proteinExistence type="predicted"/>